<evidence type="ECO:0000256" key="1">
    <source>
        <dbReference type="SAM" id="MobiDB-lite"/>
    </source>
</evidence>
<evidence type="ECO:0000313" key="2">
    <source>
        <dbReference type="EMBL" id="MER6427724.1"/>
    </source>
</evidence>
<organism evidence="2 3">
    <name type="scientific">Streptomyces sp. 900105245</name>
    <dbReference type="NCBI Taxonomy" id="3154379"/>
    <lineage>
        <taxon>Bacteria</taxon>
        <taxon>Bacillati</taxon>
        <taxon>Actinomycetota</taxon>
        <taxon>Actinomycetes</taxon>
        <taxon>Kitasatosporales</taxon>
        <taxon>Streptomycetaceae</taxon>
        <taxon>Streptomyces</taxon>
    </lineage>
</organism>
<name>A0ABV1U1Y7_9ACTN</name>
<keyword evidence="3" id="KW-1185">Reference proteome</keyword>
<gene>
    <name evidence="2" type="ORF">ABT272_08240</name>
</gene>
<sequence>MPIRPPWGTRLGSGRPTAAIEHAGSPTVPAAAIRCAAAIAAAEVNHVVVGPDPVAVGAGVGVPVGAGVRGRVGGCVDGRGAVVAVGREGVTGGVLAGGRTGFGVTRVDRWVGGWAGADTVGAVGAGRWAGGVVGAWDVRGGLLGAVRVGRGAGVVGVADGVLLDVSGAGLRDGRGVDVGTEMSFEGDGLGRGVPPSVVASHTPTPPPSTSTAAPAAIHGALRGGRR</sequence>
<dbReference type="EMBL" id="JBEPAZ010000005">
    <property type="protein sequence ID" value="MER6427724.1"/>
    <property type="molecule type" value="Genomic_DNA"/>
</dbReference>
<accession>A0ABV1U1Y7</accession>
<dbReference type="RefSeq" id="WP_352063144.1">
    <property type="nucleotide sequence ID" value="NZ_JBEPAZ010000005.1"/>
</dbReference>
<proteinExistence type="predicted"/>
<comment type="caution">
    <text evidence="2">The sequence shown here is derived from an EMBL/GenBank/DDBJ whole genome shotgun (WGS) entry which is preliminary data.</text>
</comment>
<reference evidence="2 3" key="1">
    <citation type="submission" date="2024-06" db="EMBL/GenBank/DDBJ databases">
        <title>The Natural Products Discovery Center: Release of the First 8490 Sequenced Strains for Exploring Actinobacteria Biosynthetic Diversity.</title>
        <authorList>
            <person name="Kalkreuter E."/>
            <person name="Kautsar S.A."/>
            <person name="Yang D."/>
            <person name="Bader C.D."/>
            <person name="Teijaro C.N."/>
            <person name="Fluegel L."/>
            <person name="Davis C.M."/>
            <person name="Simpson J.R."/>
            <person name="Lauterbach L."/>
            <person name="Steele A.D."/>
            <person name="Gui C."/>
            <person name="Meng S."/>
            <person name="Li G."/>
            <person name="Viehrig K."/>
            <person name="Ye F."/>
            <person name="Su P."/>
            <person name="Kiefer A.F."/>
            <person name="Nichols A."/>
            <person name="Cepeda A.J."/>
            <person name="Yan W."/>
            <person name="Fan B."/>
            <person name="Jiang Y."/>
            <person name="Adhikari A."/>
            <person name="Zheng C.-J."/>
            <person name="Schuster L."/>
            <person name="Cowan T.M."/>
            <person name="Smanski M.J."/>
            <person name="Chevrette M.G."/>
            <person name="De Carvalho L.P.S."/>
            <person name="Shen B."/>
        </authorList>
    </citation>
    <scope>NUCLEOTIDE SEQUENCE [LARGE SCALE GENOMIC DNA]</scope>
    <source>
        <strain evidence="2 3">NPDC001166</strain>
    </source>
</reference>
<evidence type="ECO:0000313" key="3">
    <source>
        <dbReference type="Proteomes" id="UP001470023"/>
    </source>
</evidence>
<protein>
    <submittedName>
        <fullName evidence="2">Uncharacterized protein</fullName>
    </submittedName>
</protein>
<feature type="region of interest" description="Disordered" evidence="1">
    <location>
        <begin position="185"/>
        <end position="226"/>
    </location>
</feature>
<dbReference type="Proteomes" id="UP001470023">
    <property type="component" value="Unassembled WGS sequence"/>
</dbReference>
<feature type="compositionally biased region" description="Low complexity" evidence="1">
    <location>
        <begin position="193"/>
        <end position="202"/>
    </location>
</feature>